<name>H2C4L9_9CREN</name>
<dbReference type="eggNOG" id="arCOG07340">
    <property type="taxonomic scope" value="Archaea"/>
</dbReference>
<dbReference type="Proteomes" id="UP000003980">
    <property type="component" value="Unassembled WGS sequence"/>
</dbReference>
<evidence type="ECO:0000313" key="2">
    <source>
        <dbReference type="Proteomes" id="UP000003980"/>
    </source>
</evidence>
<organism evidence="1 2">
    <name type="scientific">Metallosphaera yellowstonensis MK1</name>
    <dbReference type="NCBI Taxonomy" id="671065"/>
    <lineage>
        <taxon>Archaea</taxon>
        <taxon>Thermoproteota</taxon>
        <taxon>Thermoprotei</taxon>
        <taxon>Sulfolobales</taxon>
        <taxon>Sulfolobaceae</taxon>
        <taxon>Metallosphaera</taxon>
    </lineage>
</organism>
<dbReference type="HOGENOM" id="CLU_2044515_0_0_2"/>
<dbReference type="OrthoDB" id="38075at2157"/>
<dbReference type="RefSeq" id="WP_009072108.1">
    <property type="nucleotide sequence ID" value="NZ_JH597761.1"/>
</dbReference>
<accession>H2C4L9</accession>
<proteinExistence type="predicted"/>
<gene>
    <name evidence="1" type="ORF">MetMK1DRAFT_00015410</name>
</gene>
<protein>
    <submittedName>
        <fullName evidence="1">Uncharacterized protein</fullName>
    </submittedName>
</protein>
<dbReference type="AlphaFoldDB" id="H2C4L9"/>
<sequence length="124" mass="14502">MKVKLDHCGCPVQRRYASDFLMTRLYQLRSERCFKKLGRRELEGGRWFELYSNSTELRYRSSECPLLIIALEVLLEASEDGRRTREELLASLKSIKGLQMNELLEKVVENFHEVISVETSGVHH</sequence>
<keyword evidence="2" id="KW-1185">Reference proteome</keyword>
<dbReference type="EMBL" id="JH597761">
    <property type="protein sequence ID" value="EHP71037.1"/>
    <property type="molecule type" value="Genomic_DNA"/>
</dbReference>
<dbReference type="STRING" id="671065.MetMK1DRAFT_00015410"/>
<evidence type="ECO:0000313" key="1">
    <source>
        <dbReference type="EMBL" id="EHP71037.1"/>
    </source>
</evidence>
<reference evidence="1 2" key="1">
    <citation type="submission" date="2012-01" db="EMBL/GenBank/DDBJ databases">
        <title>Improved High-Quality Draft sequence of Metallosphaera yellowstonensis MK1.</title>
        <authorList>
            <consortium name="US DOE Joint Genome Institute"/>
            <person name="Lucas S."/>
            <person name="Han J."/>
            <person name="Cheng J.-F."/>
            <person name="Goodwin L."/>
            <person name="Pitluck S."/>
            <person name="Peters L."/>
            <person name="Teshima H."/>
            <person name="Detter J.C."/>
            <person name="Han C."/>
            <person name="Tapia R."/>
            <person name="Land M."/>
            <person name="Hauser L."/>
            <person name="Kyrpides N."/>
            <person name="Kozubal M."/>
            <person name="Macur R.E."/>
            <person name="Jay Z."/>
            <person name="Inskeep W."/>
            <person name="Woyke T."/>
        </authorList>
    </citation>
    <scope>NUCLEOTIDE SEQUENCE [LARGE SCALE GENOMIC DNA]</scope>
    <source>
        <strain evidence="1 2">MK1</strain>
    </source>
</reference>